<keyword evidence="1" id="KW-0812">Transmembrane</keyword>
<dbReference type="Proteomes" id="UP001320148">
    <property type="component" value="Chromosome"/>
</dbReference>
<proteinExistence type="predicted"/>
<evidence type="ECO:0000313" key="3">
    <source>
        <dbReference type="Proteomes" id="UP001320148"/>
    </source>
</evidence>
<dbReference type="SUPFAM" id="SSF54523">
    <property type="entry name" value="Pili subunits"/>
    <property type="match status" value="1"/>
</dbReference>
<reference evidence="2 3" key="1">
    <citation type="submission" date="2021-02" db="EMBL/GenBank/DDBJ databases">
        <title>Complete genome of Desulfoluna sp. strain ASN36.</title>
        <authorList>
            <person name="Takahashi A."/>
            <person name="Kojima H."/>
            <person name="Fukui M."/>
        </authorList>
    </citation>
    <scope>NUCLEOTIDE SEQUENCE [LARGE SCALE GENOMIC DNA]</scope>
    <source>
        <strain evidence="2 3">ASN36</strain>
    </source>
</reference>
<dbReference type="PROSITE" id="PS00409">
    <property type="entry name" value="PROKAR_NTER_METHYL"/>
    <property type="match status" value="1"/>
</dbReference>
<dbReference type="InterPro" id="IPR045584">
    <property type="entry name" value="Pilin-like"/>
</dbReference>
<dbReference type="Pfam" id="PF07963">
    <property type="entry name" value="N_methyl"/>
    <property type="match status" value="1"/>
</dbReference>
<keyword evidence="1" id="KW-1133">Transmembrane helix</keyword>
<dbReference type="NCBIfam" id="TIGR02532">
    <property type="entry name" value="IV_pilin_GFxxxE"/>
    <property type="match status" value="1"/>
</dbReference>
<organism evidence="2 3">
    <name type="scientific">Desulfoluna limicola</name>
    <dbReference type="NCBI Taxonomy" id="2810562"/>
    <lineage>
        <taxon>Bacteria</taxon>
        <taxon>Pseudomonadati</taxon>
        <taxon>Thermodesulfobacteriota</taxon>
        <taxon>Desulfobacteria</taxon>
        <taxon>Desulfobacterales</taxon>
        <taxon>Desulfolunaceae</taxon>
        <taxon>Desulfoluna</taxon>
    </lineage>
</organism>
<keyword evidence="3" id="KW-1185">Reference proteome</keyword>
<keyword evidence="1" id="KW-0472">Membrane</keyword>
<name>A0ABM7PDV9_9BACT</name>
<evidence type="ECO:0000256" key="1">
    <source>
        <dbReference type="SAM" id="Phobius"/>
    </source>
</evidence>
<sequence length="142" mass="14655">MEEGATPSLQGASDSAISHGISPEETSGFTLIEVLVAVVILAMGILGAATMQIAALQGNAKANKLTEASVIASDRAEVLLNMDFDSSSLADGSDTVEGYDVAWDVTAGAGGDDTRLITVTVSWTSGGVGHSFDYQILKMRDM</sequence>
<gene>
    <name evidence="2" type="ORF">DSLASN_08930</name>
</gene>
<evidence type="ECO:0000313" key="2">
    <source>
        <dbReference type="EMBL" id="BCS95261.1"/>
    </source>
</evidence>
<dbReference type="EMBL" id="AP024488">
    <property type="protein sequence ID" value="BCS95261.1"/>
    <property type="molecule type" value="Genomic_DNA"/>
</dbReference>
<protein>
    <recommendedName>
        <fullName evidence="4">Type IV pilus modification protein PilV</fullName>
    </recommendedName>
</protein>
<feature type="transmembrane region" description="Helical" evidence="1">
    <location>
        <begin position="34"/>
        <end position="56"/>
    </location>
</feature>
<evidence type="ECO:0008006" key="4">
    <source>
        <dbReference type="Google" id="ProtNLM"/>
    </source>
</evidence>
<accession>A0ABM7PDV9</accession>
<dbReference type="InterPro" id="IPR012902">
    <property type="entry name" value="N_methyl_site"/>
</dbReference>